<evidence type="ECO:0000313" key="6">
    <source>
        <dbReference type="EMBL" id="RDH81707.1"/>
    </source>
</evidence>
<evidence type="ECO:0000256" key="3">
    <source>
        <dbReference type="ARBA" id="ARBA00022490"/>
    </source>
</evidence>
<proteinExistence type="inferred from homology"/>
<dbReference type="PANTHER" id="PTHR33705">
    <property type="entry name" value="PHOSPHOCARRIER PROTEIN HPR"/>
    <property type="match status" value="1"/>
</dbReference>
<accession>A0A370DBN5</accession>
<keyword evidence="4" id="KW-0598">Phosphotransferase system</keyword>
<protein>
    <submittedName>
        <fullName evidence="6">HPr family phosphocarrier protein</fullName>
    </submittedName>
</protein>
<comment type="caution">
    <text evidence="6">The sequence shown here is derived from an EMBL/GenBank/DDBJ whole genome shotgun (WGS) entry which is preliminary data.</text>
</comment>
<evidence type="ECO:0000256" key="1">
    <source>
        <dbReference type="ARBA" id="ARBA00004496"/>
    </source>
</evidence>
<dbReference type="NCBIfam" id="TIGR01003">
    <property type="entry name" value="PTS_HPr_family"/>
    <property type="match status" value="1"/>
</dbReference>
<dbReference type="PANTHER" id="PTHR33705:SF2">
    <property type="entry name" value="PHOSPHOCARRIER PROTEIN NPR"/>
    <property type="match status" value="1"/>
</dbReference>
<name>A0A370DBN5_9GAMM</name>
<dbReference type="InterPro" id="IPR035895">
    <property type="entry name" value="HPr-like_sf"/>
</dbReference>
<evidence type="ECO:0000259" key="5">
    <source>
        <dbReference type="PROSITE" id="PS51350"/>
    </source>
</evidence>
<feature type="domain" description="HPr" evidence="5">
    <location>
        <begin position="3"/>
        <end position="90"/>
    </location>
</feature>
<dbReference type="CDD" id="cd00367">
    <property type="entry name" value="PTS-HPr_like"/>
    <property type="match status" value="1"/>
</dbReference>
<dbReference type="GO" id="GO:0009401">
    <property type="term" value="P:phosphoenolpyruvate-dependent sugar phosphotransferase system"/>
    <property type="evidence" value="ECO:0007669"/>
    <property type="project" value="UniProtKB-KW"/>
</dbReference>
<evidence type="ECO:0000256" key="2">
    <source>
        <dbReference type="ARBA" id="ARBA00010736"/>
    </source>
</evidence>
<dbReference type="Pfam" id="PF00381">
    <property type="entry name" value="PTS-HPr"/>
    <property type="match status" value="1"/>
</dbReference>
<keyword evidence="3" id="KW-0963">Cytoplasm</keyword>
<gene>
    <name evidence="6" type="ORF">DIZ80_14905</name>
</gene>
<dbReference type="InterPro" id="IPR050399">
    <property type="entry name" value="HPr"/>
</dbReference>
<evidence type="ECO:0000313" key="7">
    <source>
        <dbReference type="Proteomes" id="UP000254266"/>
    </source>
</evidence>
<dbReference type="InterPro" id="IPR000032">
    <property type="entry name" value="HPr-like"/>
</dbReference>
<dbReference type="InterPro" id="IPR002114">
    <property type="entry name" value="PTS_HPr_Ser_P_site"/>
</dbReference>
<dbReference type="GO" id="GO:0005737">
    <property type="term" value="C:cytoplasm"/>
    <property type="evidence" value="ECO:0007669"/>
    <property type="project" value="UniProtKB-SubCell"/>
</dbReference>
<dbReference type="PROSITE" id="PS51350">
    <property type="entry name" value="PTS_HPR_DOM"/>
    <property type="match status" value="1"/>
</dbReference>
<sequence>MGQINQDIEIINKLGMHARAAAKFVSIASGFSSHVDVEKNGQRINGKSIMGVMMLAAGKGSFITLHIDGDDSEACVSALSNLINNRFDEDE</sequence>
<comment type="subcellular location">
    <subcellularLocation>
        <location evidence="1">Cytoplasm</location>
    </subcellularLocation>
</comment>
<dbReference type="SUPFAM" id="SSF55594">
    <property type="entry name" value="HPr-like"/>
    <property type="match status" value="1"/>
</dbReference>
<organism evidence="6 7">
    <name type="scientific">endosymbiont of Galathealinum brachiosum</name>
    <dbReference type="NCBI Taxonomy" id="2200906"/>
    <lineage>
        <taxon>Bacteria</taxon>
        <taxon>Pseudomonadati</taxon>
        <taxon>Pseudomonadota</taxon>
        <taxon>Gammaproteobacteria</taxon>
        <taxon>sulfur-oxidizing symbionts</taxon>
    </lineage>
</organism>
<dbReference type="PROSITE" id="PS00369">
    <property type="entry name" value="PTS_HPR_HIS"/>
    <property type="match status" value="1"/>
</dbReference>
<dbReference type="Proteomes" id="UP000254266">
    <property type="component" value="Unassembled WGS sequence"/>
</dbReference>
<dbReference type="AlphaFoldDB" id="A0A370DBN5"/>
<dbReference type="PRINTS" id="PR00107">
    <property type="entry name" value="PHOSPHOCPHPR"/>
</dbReference>
<reference evidence="6 7" key="1">
    <citation type="journal article" date="2018" name="ISME J.">
        <title>Endosymbiont genomes yield clues of tubeworm success.</title>
        <authorList>
            <person name="Li Y."/>
            <person name="Liles M.R."/>
            <person name="Halanych K.M."/>
        </authorList>
    </citation>
    <scope>NUCLEOTIDE SEQUENCE [LARGE SCALE GENOMIC DNA]</scope>
    <source>
        <strain evidence="6">A1464</strain>
    </source>
</reference>
<comment type="similarity">
    <text evidence="2">Belongs to the HPr family.</text>
</comment>
<dbReference type="InterPro" id="IPR001020">
    <property type="entry name" value="PTS_HPr_His_P_site"/>
</dbReference>
<dbReference type="Gene3D" id="3.30.1340.10">
    <property type="entry name" value="HPr-like"/>
    <property type="match status" value="1"/>
</dbReference>
<dbReference type="PROSITE" id="PS00589">
    <property type="entry name" value="PTS_HPR_SER"/>
    <property type="match status" value="1"/>
</dbReference>
<dbReference type="EMBL" id="QFXC01000013">
    <property type="protein sequence ID" value="RDH81707.1"/>
    <property type="molecule type" value="Genomic_DNA"/>
</dbReference>
<keyword evidence="7" id="KW-1185">Reference proteome</keyword>
<evidence type="ECO:0000256" key="4">
    <source>
        <dbReference type="ARBA" id="ARBA00022683"/>
    </source>
</evidence>